<gene>
    <name evidence="6" type="ORF">Q4F19_00380</name>
</gene>
<dbReference type="Proteomes" id="UP001169764">
    <property type="component" value="Unassembled WGS sequence"/>
</dbReference>
<dbReference type="Pfam" id="PF01614">
    <property type="entry name" value="IclR_C"/>
    <property type="match status" value="1"/>
</dbReference>
<dbReference type="PROSITE" id="PS51077">
    <property type="entry name" value="HTH_ICLR"/>
    <property type="match status" value="1"/>
</dbReference>
<feature type="domain" description="IclR-ED" evidence="5">
    <location>
        <begin position="80"/>
        <end position="256"/>
    </location>
</feature>
<dbReference type="InterPro" id="IPR029016">
    <property type="entry name" value="GAF-like_dom_sf"/>
</dbReference>
<evidence type="ECO:0000259" key="4">
    <source>
        <dbReference type="PROSITE" id="PS51077"/>
    </source>
</evidence>
<dbReference type="SMART" id="SM00346">
    <property type="entry name" value="HTH_ICLR"/>
    <property type="match status" value="1"/>
</dbReference>
<name>A0ABT8Y3E1_9SPHN</name>
<dbReference type="Gene3D" id="1.10.10.10">
    <property type="entry name" value="Winged helix-like DNA-binding domain superfamily/Winged helix DNA-binding domain"/>
    <property type="match status" value="1"/>
</dbReference>
<organism evidence="6 7">
    <name type="scientific">Sphingomonas natans</name>
    <dbReference type="NCBI Taxonomy" id="3063330"/>
    <lineage>
        <taxon>Bacteria</taxon>
        <taxon>Pseudomonadati</taxon>
        <taxon>Pseudomonadota</taxon>
        <taxon>Alphaproteobacteria</taxon>
        <taxon>Sphingomonadales</taxon>
        <taxon>Sphingomonadaceae</taxon>
        <taxon>Sphingomonas</taxon>
    </lineage>
</organism>
<evidence type="ECO:0000256" key="3">
    <source>
        <dbReference type="ARBA" id="ARBA00023163"/>
    </source>
</evidence>
<dbReference type="SUPFAM" id="SSF55781">
    <property type="entry name" value="GAF domain-like"/>
    <property type="match status" value="1"/>
</dbReference>
<proteinExistence type="predicted"/>
<evidence type="ECO:0000313" key="6">
    <source>
        <dbReference type="EMBL" id="MDO6412826.1"/>
    </source>
</evidence>
<protein>
    <submittedName>
        <fullName evidence="6">IclR family transcriptional regulator C-terminal domain-containing protein</fullName>
    </submittedName>
</protein>
<reference evidence="6" key="1">
    <citation type="submission" date="2023-07" db="EMBL/GenBank/DDBJ databases">
        <authorList>
            <person name="Kim M."/>
        </authorList>
    </citation>
    <scope>NUCLEOTIDE SEQUENCE</scope>
    <source>
        <strain evidence="6">BIUV-7</strain>
    </source>
</reference>
<dbReference type="RefSeq" id="WP_303539160.1">
    <property type="nucleotide sequence ID" value="NZ_JAUOTP010000001.1"/>
</dbReference>
<dbReference type="Gene3D" id="3.30.450.40">
    <property type="match status" value="1"/>
</dbReference>
<dbReference type="EMBL" id="JAUOTP010000001">
    <property type="protein sequence ID" value="MDO6412826.1"/>
    <property type="molecule type" value="Genomic_DNA"/>
</dbReference>
<keyword evidence="2" id="KW-0238">DNA-binding</keyword>
<dbReference type="InterPro" id="IPR036390">
    <property type="entry name" value="WH_DNA-bd_sf"/>
</dbReference>
<dbReference type="PANTHER" id="PTHR30136:SF24">
    <property type="entry name" value="HTH-TYPE TRANSCRIPTIONAL REPRESSOR ALLR"/>
    <property type="match status" value="1"/>
</dbReference>
<evidence type="ECO:0000313" key="7">
    <source>
        <dbReference type="Proteomes" id="UP001169764"/>
    </source>
</evidence>
<dbReference type="Pfam" id="PF09339">
    <property type="entry name" value="HTH_IclR"/>
    <property type="match status" value="1"/>
</dbReference>
<dbReference type="InterPro" id="IPR005471">
    <property type="entry name" value="Tscrpt_reg_IclR_N"/>
</dbReference>
<keyword evidence="1" id="KW-0805">Transcription regulation</keyword>
<dbReference type="PANTHER" id="PTHR30136">
    <property type="entry name" value="HELIX-TURN-HELIX TRANSCRIPTIONAL REGULATOR, ICLR FAMILY"/>
    <property type="match status" value="1"/>
</dbReference>
<evidence type="ECO:0000256" key="2">
    <source>
        <dbReference type="ARBA" id="ARBA00023125"/>
    </source>
</evidence>
<evidence type="ECO:0000256" key="1">
    <source>
        <dbReference type="ARBA" id="ARBA00023015"/>
    </source>
</evidence>
<evidence type="ECO:0000259" key="5">
    <source>
        <dbReference type="PROSITE" id="PS51078"/>
    </source>
</evidence>
<comment type="caution">
    <text evidence="6">The sequence shown here is derived from an EMBL/GenBank/DDBJ whole genome shotgun (WGS) entry which is preliminary data.</text>
</comment>
<keyword evidence="7" id="KW-1185">Reference proteome</keyword>
<feature type="domain" description="HTH iclR-type" evidence="4">
    <location>
        <begin position="20"/>
        <end position="79"/>
    </location>
</feature>
<keyword evidence="3" id="KW-0804">Transcription</keyword>
<dbReference type="InterPro" id="IPR014757">
    <property type="entry name" value="Tscrpt_reg_IclR_C"/>
</dbReference>
<dbReference type="InterPro" id="IPR050707">
    <property type="entry name" value="HTH_MetabolicPath_Reg"/>
</dbReference>
<sequence length="268" mass="28179">MSEDTLLQTETEKRAGTVGAQTLERGLDMLERIVAQPMRMPALLRQSGLSKTTTWRLVQALADRRFVAISASGEFHAGPKLLQLGSCAQEQIDLLLIARRHLDDLAAETGHSAFLGRRDGDYSVHLHRSAGNERVAVTTAPGTRRRLAETSLGKALLLDASPAALRSAYEASDVAAALPDWLAEMHGYAAMGNVLNVGPPPDSIHAIAAPIRDVGGKIVAAISIASAGQYLGEHRMQTLAPCVRAAAAAISRALGWTPADGPAGDGAG</sequence>
<dbReference type="SUPFAM" id="SSF46785">
    <property type="entry name" value="Winged helix' DNA-binding domain"/>
    <property type="match status" value="1"/>
</dbReference>
<dbReference type="InterPro" id="IPR036388">
    <property type="entry name" value="WH-like_DNA-bd_sf"/>
</dbReference>
<dbReference type="PROSITE" id="PS51078">
    <property type="entry name" value="ICLR_ED"/>
    <property type="match status" value="1"/>
</dbReference>
<accession>A0ABT8Y3E1</accession>